<dbReference type="InterPro" id="IPR012340">
    <property type="entry name" value="NA-bd_OB-fold"/>
</dbReference>
<feature type="domain" description="CSD" evidence="4">
    <location>
        <begin position="16"/>
        <end position="81"/>
    </location>
</feature>
<evidence type="ECO:0000313" key="6">
    <source>
        <dbReference type="Proteomes" id="UP000539985"/>
    </source>
</evidence>
<comment type="caution">
    <text evidence="5">The sequence shown here is derived from an EMBL/GenBank/DDBJ whole genome shotgun (WGS) entry which is preliminary data.</text>
</comment>
<dbReference type="InterPro" id="IPR050181">
    <property type="entry name" value="Cold_shock_domain"/>
</dbReference>
<dbReference type="EMBL" id="JACAQB010000008">
    <property type="protein sequence ID" value="NWB97688.1"/>
    <property type="molecule type" value="Genomic_DNA"/>
</dbReference>
<dbReference type="FunFam" id="2.40.50.140:FF:000006">
    <property type="entry name" value="Cold shock protein CspC"/>
    <property type="match status" value="1"/>
</dbReference>
<sequence length="82" mass="9110">MAEHTEHKGHSSHSDHKVGTVKWFNDAKGFGFITPEDNTADLFVHFKSITGSGFKTLAEGQKVRFRVIQGQKGLQADDVQLI</sequence>
<comment type="subcellular location">
    <subcellularLocation>
        <location evidence="1 3">Cytoplasm</location>
    </subcellularLocation>
</comment>
<evidence type="ECO:0000256" key="2">
    <source>
        <dbReference type="ARBA" id="ARBA00022490"/>
    </source>
</evidence>
<dbReference type="CDD" id="cd04458">
    <property type="entry name" value="CSP_CDS"/>
    <property type="match status" value="1"/>
</dbReference>
<dbReference type="Gene3D" id="2.40.50.140">
    <property type="entry name" value="Nucleic acid-binding proteins"/>
    <property type="match status" value="1"/>
</dbReference>
<dbReference type="InterPro" id="IPR019844">
    <property type="entry name" value="CSD_CS"/>
</dbReference>
<evidence type="ECO:0000256" key="3">
    <source>
        <dbReference type="RuleBase" id="RU000408"/>
    </source>
</evidence>
<dbReference type="GO" id="GO:0003676">
    <property type="term" value="F:nucleic acid binding"/>
    <property type="evidence" value="ECO:0007669"/>
    <property type="project" value="InterPro"/>
</dbReference>
<dbReference type="InterPro" id="IPR012156">
    <property type="entry name" value="Cold_shock_CspA"/>
</dbReference>
<keyword evidence="2" id="KW-0963">Cytoplasm</keyword>
<dbReference type="Pfam" id="PF00313">
    <property type="entry name" value="CSD"/>
    <property type="match status" value="1"/>
</dbReference>
<dbReference type="PROSITE" id="PS00352">
    <property type="entry name" value="CSD_1"/>
    <property type="match status" value="1"/>
</dbReference>
<reference evidence="5 6" key="1">
    <citation type="submission" date="2020-04" db="EMBL/GenBank/DDBJ databases">
        <title>Molecular characterization of pseudomonads from Agaricus bisporus reveal novel blotch 2 pathogens in Western Europe.</title>
        <authorList>
            <person name="Taparia T."/>
            <person name="Krijger M."/>
            <person name="Haynes E."/>
            <person name="Elpinstone J.G."/>
            <person name="Noble R."/>
            <person name="Van Der Wolf J."/>
        </authorList>
    </citation>
    <scope>NUCLEOTIDE SEQUENCE [LARGE SCALE GENOMIC DNA]</scope>
    <source>
        <strain evidence="5 6">H7001</strain>
    </source>
</reference>
<dbReference type="PIRSF" id="PIRSF002599">
    <property type="entry name" value="Cold_shock_A"/>
    <property type="match status" value="1"/>
</dbReference>
<protein>
    <submittedName>
        <fullName evidence="5">Cold-shock protein</fullName>
    </submittedName>
</protein>
<organism evidence="5 6">
    <name type="scientific">Pseudomonas gingeri</name>
    <dbReference type="NCBI Taxonomy" id="117681"/>
    <lineage>
        <taxon>Bacteria</taxon>
        <taxon>Pseudomonadati</taxon>
        <taxon>Pseudomonadota</taxon>
        <taxon>Gammaproteobacteria</taxon>
        <taxon>Pseudomonadales</taxon>
        <taxon>Pseudomonadaceae</taxon>
        <taxon>Pseudomonas</taxon>
    </lineage>
</organism>
<evidence type="ECO:0000313" key="5">
    <source>
        <dbReference type="EMBL" id="NWB97688.1"/>
    </source>
</evidence>
<dbReference type="GO" id="GO:0005829">
    <property type="term" value="C:cytosol"/>
    <property type="evidence" value="ECO:0007669"/>
    <property type="project" value="UniProtKB-ARBA"/>
</dbReference>
<dbReference type="PANTHER" id="PTHR11544">
    <property type="entry name" value="COLD SHOCK DOMAIN CONTAINING PROTEINS"/>
    <property type="match status" value="1"/>
</dbReference>
<evidence type="ECO:0000256" key="1">
    <source>
        <dbReference type="ARBA" id="ARBA00004496"/>
    </source>
</evidence>
<proteinExistence type="predicted"/>
<dbReference type="InterPro" id="IPR011129">
    <property type="entry name" value="CSD"/>
</dbReference>
<dbReference type="InterPro" id="IPR002059">
    <property type="entry name" value="CSP_DNA-bd"/>
</dbReference>
<dbReference type="PROSITE" id="PS51857">
    <property type="entry name" value="CSD_2"/>
    <property type="match status" value="1"/>
</dbReference>
<dbReference type="SMART" id="SM00357">
    <property type="entry name" value="CSP"/>
    <property type="match status" value="1"/>
</dbReference>
<gene>
    <name evidence="5" type="ORF">HX882_17460</name>
</gene>
<dbReference type="SUPFAM" id="SSF50249">
    <property type="entry name" value="Nucleic acid-binding proteins"/>
    <property type="match status" value="1"/>
</dbReference>
<accession>A0A7Y7XD56</accession>
<dbReference type="PRINTS" id="PR00050">
    <property type="entry name" value="COLDSHOCK"/>
</dbReference>
<dbReference type="RefSeq" id="WP_177103344.1">
    <property type="nucleotide sequence ID" value="NZ_JACAQB010000008.1"/>
</dbReference>
<dbReference type="AlphaFoldDB" id="A0A7Y7XD56"/>
<name>A0A7Y7XD56_9PSED</name>
<dbReference type="Proteomes" id="UP000539985">
    <property type="component" value="Unassembled WGS sequence"/>
</dbReference>
<evidence type="ECO:0000259" key="4">
    <source>
        <dbReference type="PROSITE" id="PS51857"/>
    </source>
</evidence>